<dbReference type="AlphaFoldDB" id="A0A6J7RQ06"/>
<dbReference type="EMBL" id="CAFAAL010000056">
    <property type="protein sequence ID" value="CAB4803254.1"/>
    <property type="molecule type" value="Genomic_DNA"/>
</dbReference>
<evidence type="ECO:0000313" key="8">
    <source>
        <dbReference type="EMBL" id="CAB4903395.1"/>
    </source>
</evidence>
<evidence type="ECO:0000259" key="2">
    <source>
        <dbReference type="Pfam" id="PF03703"/>
    </source>
</evidence>
<proteinExistence type="predicted"/>
<reference evidence="9" key="1">
    <citation type="submission" date="2020-05" db="EMBL/GenBank/DDBJ databases">
        <authorList>
            <person name="Chiriac C."/>
            <person name="Salcher M."/>
            <person name="Ghai R."/>
            <person name="Kavagutti S V."/>
        </authorList>
    </citation>
    <scope>NUCLEOTIDE SEQUENCE</scope>
</reference>
<sequence>MRSIVGVMPYPARLLNPDESVALDLHPHWWFFAESVTSFVVSGVLWLFVFGQDDAKTFLTYPIGVVALGALVWLVIRYLKWRTTYFVITSDRLIYRHGVIAKAGIEIPLERVNNVNFKQGIFERMIGAGDLLIESGGEDGQQRFSDIAKPEKVQNLIHMQMEDNQKRSFSVNVTGGNDVATQIEKLEGLRDRGSITAEDFEAQKRRLLDS</sequence>
<evidence type="ECO:0000256" key="1">
    <source>
        <dbReference type="SAM" id="Phobius"/>
    </source>
</evidence>
<dbReference type="PANTHER" id="PTHR37938">
    <property type="entry name" value="BLL0215 PROTEIN"/>
    <property type="match status" value="1"/>
</dbReference>
<evidence type="ECO:0000313" key="9">
    <source>
        <dbReference type="EMBL" id="CAB5030826.1"/>
    </source>
</evidence>
<dbReference type="PANTHER" id="PTHR37938:SF1">
    <property type="entry name" value="BLL0215 PROTEIN"/>
    <property type="match status" value="1"/>
</dbReference>
<accession>A0A6J7RQ06</accession>
<organism evidence="9">
    <name type="scientific">freshwater metagenome</name>
    <dbReference type="NCBI Taxonomy" id="449393"/>
    <lineage>
        <taxon>unclassified sequences</taxon>
        <taxon>metagenomes</taxon>
        <taxon>ecological metagenomes</taxon>
    </lineage>
</organism>
<evidence type="ECO:0000313" key="4">
    <source>
        <dbReference type="EMBL" id="CAB4724192.1"/>
    </source>
</evidence>
<name>A0A6J7RQ06_9ZZZZ</name>
<dbReference type="EMBL" id="CAFBLJ010000073">
    <property type="protein sequence ID" value="CAB4876494.1"/>
    <property type="molecule type" value="Genomic_DNA"/>
</dbReference>
<dbReference type="InterPro" id="IPR005182">
    <property type="entry name" value="YdbS-like_PH"/>
</dbReference>
<feature type="transmembrane region" description="Helical" evidence="1">
    <location>
        <begin position="29"/>
        <end position="51"/>
    </location>
</feature>
<feature type="domain" description="SHOCT" evidence="3">
    <location>
        <begin position="181"/>
        <end position="208"/>
    </location>
</feature>
<dbReference type="Pfam" id="PF09851">
    <property type="entry name" value="SHOCT"/>
    <property type="match status" value="1"/>
</dbReference>
<gene>
    <name evidence="4" type="ORF">UFOPK2658_01278</name>
    <name evidence="5" type="ORF">UFOPK2880_00999</name>
    <name evidence="6" type="ORF">UFOPK3004_00793</name>
    <name evidence="7" type="ORF">UFOPK3304_01300</name>
    <name evidence="8" type="ORF">UFOPK3494_01061</name>
    <name evidence="9" type="ORF">UFOPK4134_00958</name>
</gene>
<keyword evidence="1" id="KW-1133">Transmembrane helix</keyword>
<evidence type="ECO:0000313" key="5">
    <source>
        <dbReference type="EMBL" id="CAB4774202.1"/>
    </source>
</evidence>
<dbReference type="EMBL" id="CAEZZP010000058">
    <property type="protein sequence ID" value="CAB4774202.1"/>
    <property type="molecule type" value="Genomic_DNA"/>
</dbReference>
<keyword evidence="1" id="KW-0812">Transmembrane</keyword>
<keyword evidence="1" id="KW-0472">Membrane</keyword>
<dbReference type="InterPro" id="IPR018649">
    <property type="entry name" value="SHOCT"/>
</dbReference>
<evidence type="ECO:0000259" key="3">
    <source>
        <dbReference type="Pfam" id="PF09851"/>
    </source>
</evidence>
<protein>
    <submittedName>
        <fullName evidence="9">Unannotated protein</fullName>
    </submittedName>
</protein>
<evidence type="ECO:0000313" key="7">
    <source>
        <dbReference type="EMBL" id="CAB4876494.1"/>
    </source>
</evidence>
<feature type="domain" description="YdbS-like PH" evidence="2">
    <location>
        <begin position="81"/>
        <end position="157"/>
    </location>
</feature>
<feature type="transmembrane region" description="Helical" evidence="1">
    <location>
        <begin position="58"/>
        <end position="79"/>
    </location>
</feature>
<dbReference type="EMBL" id="CAFBMF010000065">
    <property type="protein sequence ID" value="CAB4903395.1"/>
    <property type="molecule type" value="Genomic_DNA"/>
</dbReference>
<dbReference type="EMBL" id="CAEZYH010000059">
    <property type="protein sequence ID" value="CAB4724192.1"/>
    <property type="molecule type" value="Genomic_DNA"/>
</dbReference>
<dbReference type="EMBL" id="CAFBPS010000065">
    <property type="protein sequence ID" value="CAB5030826.1"/>
    <property type="molecule type" value="Genomic_DNA"/>
</dbReference>
<evidence type="ECO:0000313" key="6">
    <source>
        <dbReference type="EMBL" id="CAB4803254.1"/>
    </source>
</evidence>
<dbReference type="Pfam" id="PF03703">
    <property type="entry name" value="bPH_2"/>
    <property type="match status" value="1"/>
</dbReference>